<accession>A0ABP8KBN7</accession>
<evidence type="ECO:0000256" key="6">
    <source>
        <dbReference type="HAMAP-Rule" id="MF_00265"/>
    </source>
</evidence>
<comment type="function">
    <text evidence="6">Toxic component of a toxin-antitoxin (TA) system. An RNase.</text>
</comment>
<feature type="binding site" evidence="6">
    <location>
        <position position="98"/>
    </location>
    <ligand>
        <name>Mg(2+)</name>
        <dbReference type="ChEBI" id="CHEBI:18420"/>
    </ligand>
</feature>
<evidence type="ECO:0000259" key="7">
    <source>
        <dbReference type="Pfam" id="PF01850"/>
    </source>
</evidence>
<evidence type="ECO:0000256" key="3">
    <source>
        <dbReference type="ARBA" id="ARBA00022723"/>
    </source>
</evidence>
<dbReference type="InterPro" id="IPR002716">
    <property type="entry name" value="PIN_dom"/>
</dbReference>
<feature type="binding site" evidence="6">
    <location>
        <position position="5"/>
    </location>
    <ligand>
        <name>Mg(2+)</name>
        <dbReference type="ChEBI" id="CHEBI:18420"/>
    </ligand>
</feature>
<feature type="domain" description="PIN" evidence="7">
    <location>
        <begin position="3"/>
        <end position="121"/>
    </location>
</feature>
<dbReference type="RefSeq" id="WP_345000365.1">
    <property type="nucleotide sequence ID" value="NZ_BAABFR010000109.1"/>
</dbReference>
<dbReference type="EC" id="3.1.-.-" evidence="6"/>
<keyword evidence="6" id="KW-0800">Toxin</keyword>
<evidence type="ECO:0000256" key="1">
    <source>
        <dbReference type="ARBA" id="ARBA00022649"/>
    </source>
</evidence>
<gene>
    <name evidence="6" type="primary">vapC</name>
    <name evidence="8" type="ORF">GCM10023147_44990</name>
</gene>
<proteinExistence type="inferred from homology"/>
<keyword evidence="5 6" id="KW-0460">Magnesium</keyword>
<dbReference type="InterPro" id="IPR022907">
    <property type="entry name" value="VapC_family"/>
</dbReference>
<reference evidence="9" key="1">
    <citation type="journal article" date="2019" name="Int. J. Syst. Evol. Microbiol.">
        <title>The Global Catalogue of Microorganisms (GCM) 10K type strain sequencing project: providing services to taxonomists for standard genome sequencing and annotation.</title>
        <authorList>
            <consortium name="The Broad Institute Genomics Platform"/>
            <consortium name="The Broad Institute Genome Sequencing Center for Infectious Disease"/>
            <person name="Wu L."/>
            <person name="Ma J."/>
        </authorList>
    </citation>
    <scope>NUCLEOTIDE SEQUENCE [LARGE SCALE GENOMIC DNA]</scope>
    <source>
        <strain evidence="9">JCM 17688</strain>
    </source>
</reference>
<evidence type="ECO:0000256" key="4">
    <source>
        <dbReference type="ARBA" id="ARBA00022801"/>
    </source>
</evidence>
<keyword evidence="9" id="KW-1185">Reference proteome</keyword>
<name>A0ABP8KBN7_9ACTN</name>
<protein>
    <recommendedName>
        <fullName evidence="6">Ribonuclease VapC</fullName>
        <shortName evidence="6">RNase VapC</shortName>
        <ecNumber evidence="6">3.1.-.-</ecNumber>
    </recommendedName>
    <alternativeName>
        <fullName evidence="6">Toxin VapC</fullName>
    </alternativeName>
</protein>
<evidence type="ECO:0000256" key="5">
    <source>
        <dbReference type="ARBA" id="ARBA00022842"/>
    </source>
</evidence>
<dbReference type="InterPro" id="IPR029060">
    <property type="entry name" value="PIN-like_dom_sf"/>
</dbReference>
<dbReference type="EMBL" id="BAABFR010000109">
    <property type="protein sequence ID" value="GAA4403485.1"/>
    <property type="molecule type" value="Genomic_DNA"/>
</dbReference>
<comment type="cofactor">
    <cofactor evidence="6">
        <name>Mg(2+)</name>
        <dbReference type="ChEBI" id="CHEBI:18420"/>
    </cofactor>
</comment>
<dbReference type="Pfam" id="PF01850">
    <property type="entry name" value="PIN"/>
    <property type="match status" value="1"/>
</dbReference>
<keyword evidence="3 6" id="KW-0479">Metal-binding</keyword>
<keyword evidence="1 6" id="KW-1277">Toxin-antitoxin system</keyword>
<dbReference type="Proteomes" id="UP001500635">
    <property type="component" value="Unassembled WGS sequence"/>
</dbReference>
<comment type="caution">
    <text evidence="8">The sequence shown here is derived from an EMBL/GenBank/DDBJ whole genome shotgun (WGS) entry which is preliminary data.</text>
</comment>
<dbReference type="HAMAP" id="MF_00265">
    <property type="entry name" value="VapC_Nob1"/>
    <property type="match status" value="1"/>
</dbReference>
<comment type="similarity">
    <text evidence="6">Belongs to the PINc/VapC protein family.</text>
</comment>
<keyword evidence="4 6" id="KW-0378">Hydrolase</keyword>
<evidence type="ECO:0000313" key="9">
    <source>
        <dbReference type="Proteomes" id="UP001500635"/>
    </source>
</evidence>
<evidence type="ECO:0000313" key="8">
    <source>
        <dbReference type="EMBL" id="GAA4403485.1"/>
    </source>
</evidence>
<keyword evidence="2 6" id="KW-0540">Nuclease</keyword>
<dbReference type="SUPFAM" id="SSF88723">
    <property type="entry name" value="PIN domain-like"/>
    <property type="match status" value="1"/>
</dbReference>
<evidence type="ECO:0000256" key="2">
    <source>
        <dbReference type="ARBA" id="ARBA00022722"/>
    </source>
</evidence>
<organism evidence="8 9">
    <name type="scientific">Tsukamurella soli</name>
    <dbReference type="NCBI Taxonomy" id="644556"/>
    <lineage>
        <taxon>Bacteria</taxon>
        <taxon>Bacillati</taxon>
        <taxon>Actinomycetota</taxon>
        <taxon>Actinomycetes</taxon>
        <taxon>Mycobacteriales</taxon>
        <taxon>Tsukamurellaceae</taxon>
        <taxon>Tsukamurella</taxon>
    </lineage>
</organism>
<dbReference type="Gene3D" id="3.40.50.1010">
    <property type="entry name" value="5'-nuclease"/>
    <property type="match status" value="1"/>
</dbReference>
<sequence>MLIVDTGVLVAATDRSDPHHTSCARLLEAETEQLVTTAMVIAESAYLIDRELGPQAEATLYQSITDGQLRIDALTTQDWQRVHDLVIDYANLRLGGTDASLIALAERHRTQRIATLNLRHFAVVRPSHIDAFTLLPSAHS</sequence>